<dbReference type="EMBL" id="FOXQ01000013">
    <property type="protein sequence ID" value="SFQ45537.1"/>
    <property type="molecule type" value="Genomic_DNA"/>
</dbReference>
<evidence type="ECO:0000259" key="1">
    <source>
        <dbReference type="Pfam" id="PF08241"/>
    </source>
</evidence>
<keyword evidence="3" id="KW-1185">Reference proteome</keyword>
<dbReference type="InterPro" id="IPR029063">
    <property type="entry name" value="SAM-dependent_MTases_sf"/>
</dbReference>
<dbReference type="SUPFAM" id="SSF53335">
    <property type="entry name" value="S-adenosyl-L-methionine-dependent methyltransferases"/>
    <property type="match status" value="1"/>
</dbReference>
<dbReference type="Pfam" id="PF08241">
    <property type="entry name" value="Methyltransf_11"/>
    <property type="match status" value="1"/>
</dbReference>
<dbReference type="OrthoDB" id="9805171at2"/>
<dbReference type="AlphaFoldDB" id="A0A1I5YNP9"/>
<feature type="domain" description="Methyltransferase type 11" evidence="1">
    <location>
        <begin position="64"/>
        <end position="115"/>
    </location>
</feature>
<dbReference type="GO" id="GO:0008168">
    <property type="term" value="F:methyltransferase activity"/>
    <property type="evidence" value="ECO:0007669"/>
    <property type="project" value="UniProtKB-KW"/>
</dbReference>
<dbReference type="RefSeq" id="WP_090661764.1">
    <property type="nucleotide sequence ID" value="NZ_FOXQ01000013.1"/>
</dbReference>
<evidence type="ECO:0000313" key="3">
    <source>
        <dbReference type="Proteomes" id="UP000199031"/>
    </source>
</evidence>
<reference evidence="2 3" key="1">
    <citation type="submission" date="2016-10" db="EMBL/GenBank/DDBJ databases">
        <authorList>
            <person name="de Groot N.N."/>
        </authorList>
    </citation>
    <scope>NUCLEOTIDE SEQUENCE [LARGE SCALE GENOMIC DNA]</scope>
    <source>
        <strain evidence="2 3">DSM 28286</strain>
    </source>
</reference>
<dbReference type="Gene3D" id="3.40.50.150">
    <property type="entry name" value="Vaccinia Virus protein VP39"/>
    <property type="match status" value="1"/>
</dbReference>
<evidence type="ECO:0000313" key="2">
    <source>
        <dbReference type="EMBL" id="SFQ45537.1"/>
    </source>
</evidence>
<dbReference type="GO" id="GO:0032259">
    <property type="term" value="P:methylation"/>
    <property type="evidence" value="ECO:0007669"/>
    <property type="project" value="UniProtKB-KW"/>
</dbReference>
<organism evidence="2 3">
    <name type="scientific">Parafilimonas terrae</name>
    <dbReference type="NCBI Taxonomy" id="1465490"/>
    <lineage>
        <taxon>Bacteria</taxon>
        <taxon>Pseudomonadati</taxon>
        <taxon>Bacteroidota</taxon>
        <taxon>Chitinophagia</taxon>
        <taxon>Chitinophagales</taxon>
        <taxon>Chitinophagaceae</taxon>
        <taxon>Parafilimonas</taxon>
    </lineage>
</organism>
<proteinExistence type="predicted"/>
<dbReference type="Proteomes" id="UP000199031">
    <property type="component" value="Unassembled WGS sequence"/>
</dbReference>
<dbReference type="CDD" id="cd02440">
    <property type="entry name" value="AdoMet_MTases"/>
    <property type="match status" value="1"/>
</dbReference>
<name>A0A1I5YNP9_9BACT</name>
<keyword evidence="2" id="KW-0489">Methyltransferase</keyword>
<accession>A0A1I5YNP9</accession>
<gene>
    <name evidence="2" type="ORF">SAMN05444277_11347</name>
</gene>
<dbReference type="InterPro" id="IPR013216">
    <property type="entry name" value="Methyltransf_11"/>
</dbReference>
<keyword evidence="2" id="KW-0808">Transferase</keyword>
<sequence length="177" mass="20112">MHAGAYYFIEWAVKRLPPRKKVCELGSRTVIWDNNAHAHNGLVRPLFKDAERYIGVDVREGTNVDVVGNAATWRPKPKEKFDTVVCCETLEHTNEGQEICKTAFDILDRGGIFLITAAGKGRATHSCVDGGPNLYEGEYYHNVHYDMLENWLSIFEFFMIDTVTNPTDIYAIAVKRK</sequence>
<protein>
    <submittedName>
        <fullName evidence="2">Methyltransferase domain-containing protein</fullName>
    </submittedName>
</protein>